<dbReference type="Pfam" id="PF00216">
    <property type="entry name" value="Bac_DNA_binding"/>
    <property type="match status" value="1"/>
</dbReference>
<dbReference type="eggNOG" id="COG0776">
    <property type="taxonomic scope" value="Bacteria"/>
</dbReference>
<keyword evidence="4" id="KW-1185">Reference proteome</keyword>
<dbReference type="Gene3D" id="4.10.520.10">
    <property type="entry name" value="IHF-like DNA-binding proteins"/>
    <property type="match status" value="1"/>
</dbReference>
<dbReference type="STRING" id="1167006.UWK_00608"/>
<evidence type="ECO:0000313" key="3">
    <source>
        <dbReference type="EMBL" id="AGF77189.1"/>
    </source>
</evidence>
<evidence type="ECO:0000313" key="4">
    <source>
        <dbReference type="Proteomes" id="UP000011721"/>
    </source>
</evidence>
<dbReference type="AlphaFoldDB" id="M1NBK5"/>
<dbReference type="SUPFAM" id="SSF47729">
    <property type="entry name" value="IHF-like DNA-binding proteins"/>
    <property type="match status" value="1"/>
</dbReference>
<dbReference type="GO" id="GO:0003677">
    <property type="term" value="F:DNA binding"/>
    <property type="evidence" value="ECO:0007669"/>
    <property type="project" value="UniProtKB-KW"/>
</dbReference>
<proteinExistence type="inferred from homology"/>
<dbReference type="HOGENOM" id="CLU_2000249_0_0_7"/>
<dbReference type="InterPro" id="IPR000119">
    <property type="entry name" value="Hist_DNA-bd"/>
</dbReference>
<sequence>MKQTQPPPCPGCNGTGQMTWFGGVSRFQFSYTDCPECHGVGFLVNTNDNCLQPQDLTDRTALSSIQADRFLKALAQVLSQTLIGGEKVQLRGFGSFSKYSSTVPGTQKIHFSSAKRLLQKLNNE</sequence>
<dbReference type="EMBL" id="CP003985">
    <property type="protein sequence ID" value="AGF77189.1"/>
    <property type="molecule type" value="Genomic_DNA"/>
</dbReference>
<dbReference type="eggNOG" id="COG0484">
    <property type="taxonomic scope" value="Bacteria"/>
</dbReference>
<dbReference type="GO" id="GO:0030527">
    <property type="term" value="F:structural constituent of chromatin"/>
    <property type="evidence" value="ECO:0007669"/>
    <property type="project" value="InterPro"/>
</dbReference>
<reference evidence="4" key="1">
    <citation type="journal article" date="2013" name="Stand. Genomic Sci.">
        <title>Complete genome sequence of Desulfocapsa sulfexigens, a marine deltaproteobacterium specialized in disproportionating inorganic sulfur compounds.</title>
        <authorList>
            <person name="Finster K.W."/>
            <person name="Kjeldsen K.U."/>
            <person name="Kube M."/>
            <person name="Reinhardt R."/>
            <person name="Mussmann M."/>
            <person name="Amann R."/>
            <person name="Schreiber L."/>
        </authorList>
    </citation>
    <scope>NUCLEOTIDE SEQUENCE [LARGE SCALE GENOMIC DNA]</scope>
    <source>
        <strain evidence="4">DSM 10523 / SB164P1</strain>
    </source>
</reference>
<accession>M1NBK5</accession>
<dbReference type="OrthoDB" id="5432673at2"/>
<name>M1NBK5_DESSD</name>
<organism evidence="3 4">
    <name type="scientific">Desulfocapsa sulfexigens (strain DSM 10523 / SB164P1)</name>
    <dbReference type="NCBI Taxonomy" id="1167006"/>
    <lineage>
        <taxon>Bacteria</taxon>
        <taxon>Pseudomonadati</taxon>
        <taxon>Thermodesulfobacteriota</taxon>
        <taxon>Desulfobulbia</taxon>
        <taxon>Desulfobulbales</taxon>
        <taxon>Desulfocapsaceae</taxon>
        <taxon>Desulfocapsa</taxon>
    </lineage>
</organism>
<evidence type="ECO:0000256" key="2">
    <source>
        <dbReference type="ARBA" id="ARBA00023125"/>
    </source>
</evidence>
<evidence type="ECO:0000256" key="1">
    <source>
        <dbReference type="ARBA" id="ARBA00010529"/>
    </source>
</evidence>
<dbReference type="Proteomes" id="UP000011721">
    <property type="component" value="Chromosome"/>
</dbReference>
<keyword evidence="2 3" id="KW-0238">DNA-binding</keyword>
<dbReference type="Gene3D" id="2.10.230.10">
    <property type="entry name" value="Heat shock protein DnaJ, cysteine-rich domain"/>
    <property type="match status" value="1"/>
</dbReference>
<gene>
    <name evidence="3" type="ordered locus">UWK_00608</name>
</gene>
<dbReference type="KEGG" id="dsf:UWK_00608"/>
<comment type="similarity">
    <text evidence="1">Belongs to the bacterial histone-like protein family.</text>
</comment>
<dbReference type="SUPFAM" id="SSF57938">
    <property type="entry name" value="DnaJ/Hsp40 cysteine-rich domain"/>
    <property type="match status" value="1"/>
</dbReference>
<protein>
    <submittedName>
        <fullName evidence="3">Bacterial nucleoid DNA-binding protein</fullName>
    </submittedName>
</protein>
<dbReference type="InterPro" id="IPR036410">
    <property type="entry name" value="HSP_DnaJ_Cys-rich_dom_sf"/>
</dbReference>
<dbReference type="InterPro" id="IPR010992">
    <property type="entry name" value="IHF-like_DNA-bd_dom_sf"/>
</dbReference>